<sequence length="184" mass="20070">MAHNSLFAILLRSRWWVSFLIAAATALLARLLLPKDYQWLAVFSALPFIVIGAIAAWKQLQQPSPARVQETLQAMGAMPWAKFADTLEQAFRADGQEVTRLPGPKADFQLTRAGSLTLVSGRRWKAARTGVEPLRELQAAMAASGAASGLYVALGEPSDAAIAFARENGIQILRGNDLARLMRR</sequence>
<dbReference type="EMBL" id="JABRWJ010000003">
    <property type="protein sequence ID" value="NRF67283.1"/>
    <property type="molecule type" value="Genomic_DNA"/>
</dbReference>
<feature type="transmembrane region" description="Helical" evidence="1">
    <location>
        <begin position="39"/>
        <end position="57"/>
    </location>
</feature>
<dbReference type="SUPFAM" id="SSF52980">
    <property type="entry name" value="Restriction endonuclease-like"/>
    <property type="match status" value="1"/>
</dbReference>
<feature type="transmembrane region" description="Helical" evidence="1">
    <location>
        <begin position="15"/>
        <end position="33"/>
    </location>
</feature>
<keyword evidence="4" id="KW-1185">Reference proteome</keyword>
<feature type="domain" description="Restriction endonuclease type IV Mrr" evidence="2">
    <location>
        <begin position="77"/>
        <end position="182"/>
    </location>
</feature>
<gene>
    <name evidence="3" type="ORF">HLB44_09835</name>
</gene>
<evidence type="ECO:0000313" key="3">
    <source>
        <dbReference type="EMBL" id="NRF67283.1"/>
    </source>
</evidence>
<dbReference type="Pfam" id="PF04471">
    <property type="entry name" value="Mrr_cat"/>
    <property type="match status" value="1"/>
</dbReference>
<evidence type="ECO:0000313" key="4">
    <source>
        <dbReference type="Proteomes" id="UP000737171"/>
    </source>
</evidence>
<dbReference type="Proteomes" id="UP000737171">
    <property type="component" value="Unassembled WGS sequence"/>
</dbReference>
<keyword evidence="1" id="KW-0812">Transmembrane</keyword>
<proteinExistence type="predicted"/>
<name>A0ABX2EFA1_9BURK</name>
<keyword evidence="1" id="KW-1133">Transmembrane helix</keyword>
<keyword evidence="1" id="KW-0472">Membrane</keyword>
<organism evidence="3 4">
    <name type="scientific">Pseudaquabacterium terrae</name>
    <dbReference type="NCBI Taxonomy" id="2732868"/>
    <lineage>
        <taxon>Bacteria</taxon>
        <taxon>Pseudomonadati</taxon>
        <taxon>Pseudomonadota</taxon>
        <taxon>Betaproteobacteria</taxon>
        <taxon>Burkholderiales</taxon>
        <taxon>Sphaerotilaceae</taxon>
        <taxon>Pseudaquabacterium</taxon>
    </lineage>
</organism>
<keyword evidence="3" id="KW-0255">Endonuclease</keyword>
<dbReference type="InterPro" id="IPR007560">
    <property type="entry name" value="Restrct_endonuc_IV_Mrr"/>
</dbReference>
<dbReference type="InterPro" id="IPR011335">
    <property type="entry name" value="Restrct_endonuc-II-like"/>
</dbReference>
<evidence type="ECO:0000256" key="1">
    <source>
        <dbReference type="SAM" id="Phobius"/>
    </source>
</evidence>
<dbReference type="GO" id="GO:0004519">
    <property type="term" value="F:endonuclease activity"/>
    <property type="evidence" value="ECO:0007669"/>
    <property type="project" value="UniProtKB-KW"/>
</dbReference>
<keyword evidence="3" id="KW-0378">Hydrolase</keyword>
<evidence type="ECO:0000259" key="2">
    <source>
        <dbReference type="Pfam" id="PF04471"/>
    </source>
</evidence>
<keyword evidence="3" id="KW-0540">Nuclease</keyword>
<reference evidence="3 4" key="1">
    <citation type="submission" date="2020-05" db="EMBL/GenBank/DDBJ databases">
        <title>Aquincola sp. isolate from soil.</title>
        <authorList>
            <person name="Han J."/>
            <person name="Kim D.-U."/>
        </authorList>
    </citation>
    <scope>NUCLEOTIDE SEQUENCE [LARGE SCALE GENOMIC DNA]</scope>
    <source>
        <strain evidence="3 4">S2</strain>
    </source>
</reference>
<protein>
    <submittedName>
        <fullName evidence="3">Restriction endonuclease</fullName>
    </submittedName>
</protein>
<comment type="caution">
    <text evidence="3">The sequence shown here is derived from an EMBL/GenBank/DDBJ whole genome shotgun (WGS) entry which is preliminary data.</text>
</comment>
<accession>A0ABX2EFA1</accession>